<dbReference type="Gene3D" id="1.25.40.20">
    <property type="entry name" value="Ankyrin repeat-containing domain"/>
    <property type="match status" value="2"/>
</dbReference>
<comment type="caution">
    <text evidence="1">The sequence shown here is derived from an EMBL/GenBank/DDBJ whole genome shotgun (WGS) entry which is preliminary data.</text>
</comment>
<dbReference type="InterPro" id="IPR036770">
    <property type="entry name" value="Ankyrin_rpt-contain_sf"/>
</dbReference>
<dbReference type="PANTHER" id="PTHR24177:SF103">
    <property type="entry name" value="PGG DOMAIN-CONTAINING PROTEIN"/>
    <property type="match status" value="1"/>
</dbReference>
<sequence>MYAPDVTLEVDPTLEETKTQLFQLAMKGKWEEVVKIYERKPEAHSAKITWSGDTALHVAVSNCKEDFVKRLVEAIKTCGQRDEEALAVKNDRGNTALHLAASMGNVKMCGHIASNDPSLVGVSNLEGETPLFLTALRGHKDAFLCLHHICGPKQGKGYCQRNDHETVLHCAIAGEYFDLAFQIIHLYKDLAHLVNARGFTPLHILASKPTAFESGSNVTGWKSIIYNLTFKRCLKQSNTSDTESEISVQVDPSEEHKGSMAIIKIKEQKEKHIWSVQIMNKLLDVTRMYEYEYPRSNPQAQHLKGEETKPYEITDGVVDYGQLNNAENINPPKDERPETAILIAAKNGVTEMVKEIRERYPVAVHDMNADKKNIVMLAVEYRQPHVYGLFLEKNILKDIVFHKLDKHGNSALHLAAKLQGSKPWLISGPAFQMQWEVKWYEFVKHSMTSWYLPCHNDENKTPDQLFSETHKDLVKASSKWHYKKILN</sequence>
<name>A0A8K0ML25_9ROSA</name>
<dbReference type="EMBL" id="VOIH02000003">
    <property type="protein sequence ID" value="KAF3450111.1"/>
    <property type="molecule type" value="Genomic_DNA"/>
</dbReference>
<reference evidence="1" key="1">
    <citation type="submission" date="2020-03" db="EMBL/GenBank/DDBJ databases">
        <title>A high-quality chromosome-level genome assembly of a woody plant with both climbing and erect habits, Rhamnella rubrinervis.</title>
        <authorList>
            <person name="Lu Z."/>
            <person name="Yang Y."/>
            <person name="Zhu X."/>
            <person name="Sun Y."/>
        </authorList>
    </citation>
    <scope>NUCLEOTIDE SEQUENCE</scope>
    <source>
        <strain evidence="1">BYM</strain>
        <tissue evidence="1">Leaf</tissue>
    </source>
</reference>
<protein>
    <submittedName>
        <fullName evidence="1">Uncharacterized protein</fullName>
    </submittedName>
</protein>
<organism evidence="1 2">
    <name type="scientific">Rhamnella rubrinervis</name>
    <dbReference type="NCBI Taxonomy" id="2594499"/>
    <lineage>
        <taxon>Eukaryota</taxon>
        <taxon>Viridiplantae</taxon>
        <taxon>Streptophyta</taxon>
        <taxon>Embryophyta</taxon>
        <taxon>Tracheophyta</taxon>
        <taxon>Spermatophyta</taxon>
        <taxon>Magnoliopsida</taxon>
        <taxon>eudicotyledons</taxon>
        <taxon>Gunneridae</taxon>
        <taxon>Pentapetalae</taxon>
        <taxon>rosids</taxon>
        <taxon>fabids</taxon>
        <taxon>Rosales</taxon>
        <taxon>Rhamnaceae</taxon>
        <taxon>rhamnoid group</taxon>
        <taxon>Rhamneae</taxon>
        <taxon>Rhamnella</taxon>
    </lineage>
</organism>
<dbReference type="SMART" id="SM00248">
    <property type="entry name" value="ANK"/>
    <property type="match status" value="6"/>
</dbReference>
<dbReference type="Proteomes" id="UP000796880">
    <property type="component" value="Unassembled WGS sequence"/>
</dbReference>
<dbReference type="AlphaFoldDB" id="A0A8K0ML25"/>
<evidence type="ECO:0000313" key="2">
    <source>
        <dbReference type="Proteomes" id="UP000796880"/>
    </source>
</evidence>
<gene>
    <name evidence="1" type="ORF">FNV43_RR06191</name>
</gene>
<evidence type="ECO:0000313" key="1">
    <source>
        <dbReference type="EMBL" id="KAF3450111.1"/>
    </source>
</evidence>
<dbReference type="PANTHER" id="PTHR24177">
    <property type="entry name" value="CASKIN"/>
    <property type="match status" value="1"/>
</dbReference>
<dbReference type="Pfam" id="PF12796">
    <property type="entry name" value="Ank_2"/>
    <property type="match status" value="1"/>
</dbReference>
<dbReference type="OrthoDB" id="1930691at2759"/>
<dbReference type="SUPFAM" id="SSF48403">
    <property type="entry name" value="Ankyrin repeat"/>
    <property type="match status" value="1"/>
</dbReference>
<accession>A0A8K0ML25</accession>
<dbReference type="InterPro" id="IPR002110">
    <property type="entry name" value="Ankyrin_rpt"/>
</dbReference>
<dbReference type="GO" id="GO:0016020">
    <property type="term" value="C:membrane"/>
    <property type="evidence" value="ECO:0007669"/>
    <property type="project" value="TreeGrafter"/>
</dbReference>
<keyword evidence="2" id="KW-1185">Reference proteome</keyword>
<proteinExistence type="predicted"/>